<gene>
    <name evidence="3" type="ORF">CLV47_101129</name>
</gene>
<name>A0A2T1A5W9_9ACTN</name>
<dbReference type="OrthoDB" id="9784339at2"/>
<reference evidence="3 4" key="1">
    <citation type="submission" date="2018-03" db="EMBL/GenBank/DDBJ databases">
        <title>Genomic Encyclopedia of Archaeal and Bacterial Type Strains, Phase II (KMG-II): from individual species to whole genera.</title>
        <authorList>
            <person name="Goeker M."/>
        </authorList>
    </citation>
    <scope>NUCLEOTIDE SEQUENCE [LARGE SCALE GENOMIC DNA]</scope>
    <source>
        <strain evidence="3 4">DSM 100065</strain>
    </source>
</reference>
<dbReference type="GO" id="GO:0004725">
    <property type="term" value="F:protein tyrosine phosphatase activity"/>
    <property type="evidence" value="ECO:0007669"/>
    <property type="project" value="UniProtKB-EC"/>
</dbReference>
<evidence type="ECO:0000256" key="1">
    <source>
        <dbReference type="ARBA" id="ARBA00013064"/>
    </source>
</evidence>
<protein>
    <recommendedName>
        <fullName evidence="1">protein-tyrosine-phosphatase</fullName>
        <ecNumber evidence="1">3.1.3.48</ecNumber>
    </recommendedName>
</protein>
<dbReference type="Proteomes" id="UP000237752">
    <property type="component" value="Unassembled WGS sequence"/>
</dbReference>
<dbReference type="RefSeq" id="WP_106347066.1">
    <property type="nucleotide sequence ID" value="NZ_PVUE01000001.1"/>
</dbReference>
<dbReference type="EC" id="3.1.3.48" evidence="1"/>
<dbReference type="AlphaFoldDB" id="A0A2T1A5W9"/>
<dbReference type="InterPro" id="IPR023485">
    <property type="entry name" value="Ptyr_pPase"/>
</dbReference>
<dbReference type="InterPro" id="IPR050438">
    <property type="entry name" value="LMW_PTPase"/>
</dbReference>
<dbReference type="SUPFAM" id="SSF52788">
    <property type="entry name" value="Phosphotyrosine protein phosphatases I"/>
    <property type="match status" value="1"/>
</dbReference>
<sequence length="198" mass="21682">MEFDPLTPTVTPVPDTFRILVVCTANICRSPMAEHLLRADLAQDASGGKVEFVVTSAGIRGWDAAEMDADAAAELRDLGGDPTDFRSKQITAHDIETAGLILTAAREHRTYVLEQVPRALRRTYTILEFAHLIEHLDSKPHPAGDPREIVTAAFAHRGDVTLDHYDIEDPYRASEQKHHQIAGVIAKATAAIAKGLTR</sequence>
<comment type="caution">
    <text evidence="3">The sequence shown here is derived from an EMBL/GenBank/DDBJ whole genome shotgun (WGS) entry which is preliminary data.</text>
</comment>
<dbReference type="SMART" id="SM00226">
    <property type="entry name" value="LMWPc"/>
    <property type="match status" value="1"/>
</dbReference>
<dbReference type="PANTHER" id="PTHR11717">
    <property type="entry name" value="LOW MOLECULAR WEIGHT PROTEIN TYROSINE PHOSPHATASE"/>
    <property type="match status" value="1"/>
</dbReference>
<evidence type="ECO:0000313" key="4">
    <source>
        <dbReference type="Proteomes" id="UP000237752"/>
    </source>
</evidence>
<accession>A0A2T1A5W9</accession>
<dbReference type="EMBL" id="PVUE01000001">
    <property type="protein sequence ID" value="PRZ44005.1"/>
    <property type="molecule type" value="Genomic_DNA"/>
</dbReference>
<proteinExistence type="predicted"/>
<dbReference type="Gene3D" id="3.40.50.2300">
    <property type="match status" value="1"/>
</dbReference>
<keyword evidence="4" id="KW-1185">Reference proteome</keyword>
<organism evidence="3 4">
    <name type="scientific">Antricoccus suffuscus</name>
    <dbReference type="NCBI Taxonomy" id="1629062"/>
    <lineage>
        <taxon>Bacteria</taxon>
        <taxon>Bacillati</taxon>
        <taxon>Actinomycetota</taxon>
        <taxon>Actinomycetes</taxon>
        <taxon>Geodermatophilales</taxon>
        <taxon>Antricoccaceae</taxon>
        <taxon>Antricoccus</taxon>
    </lineage>
</organism>
<dbReference type="InterPro" id="IPR036196">
    <property type="entry name" value="Ptyr_pPase_sf"/>
</dbReference>
<evidence type="ECO:0000259" key="2">
    <source>
        <dbReference type="SMART" id="SM00226"/>
    </source>
</evidence>
<dbReference type="PANTHER" id="PTHR11717:SF7">
    <property type="entry name" value="LOW MOLECULAR WEIGHT PHOSPHOTYROSINE PROTEIN PHOSPHATASE"/>
    <property type="match status" value="1"/>
</dbReference>
<feature type="domain" description="Phosphotyrosine protein phosphatase I" evidence="2">
    <location>
        <begin position="17"/>
        <end position="195"/>
    </location>
</feature>
<evidence type="ECO:0000313" key="3">
    <source>
        <dbReference type="EMBL" id="PRZ44005.1"/>
    </source>
</evidence>
<dbReference type="Pfam" id="PF01451">
    <property type="entry name" value="LMWPc"/>
    <property type="match status" value="1"/>
</dbReference>